<evidence type="ECO:0000256" key="2">
    <source>
        <dbReference type="ARBA" id="ARBA00022737"/>
    </source>
</evidence>
<dbReference type="InterPro" id="IPR015943">
    <property type="entry name" value="WD40/YVTN_repeat-like_dom_sf"/>
</dbReference>
<accession>A0A1B7N4X6</accession>
<keyword evidence="5" id="KW-1185">Reference proteome</keyword>
<proteinExistence type="predicted"/>
<dbReference type="AlphaFoldDB" id="A0A1B7N4X6"/>
<reference evidence="4 5" key="1">
    <citation type="submission" date="2016-06" db="EMBL/GenBank/DDBJ databases">
        <title>Comparative genomics of the ectomycorrhizal sister species Rhizopogon vinicolor and Rhizopogon vesiculosus (Basidiomycota: Boletales) reveals a divergence of the mating type B locus.</title>
        <authorList>
            <consortium name="DOE Joint Genome Institute"/>
            <person name="Mujic A.B."/>
            <person name="Kuo A."/>
            <person name="Tritt A."/>
            <person name="Lipzen A."/>
            <person name="Chen C."/>
            <person name="Johnson J."/>
            <person name="Sharma A."/>
            <person name="Barry K."/>
            <person name="Grigoriev I.V."/>
            <person name="Spatafora J.W."/>
        </authorList>
    </citation>
    <scope>NUCLEOTIDE SEQUENCE [LARGE SCALE GENOMIC DNA]</scope>
    <source>
        <strain evidence="4 5">AM-OR11-026</strain>
    </source>
</reference>
<dbReference type="Gene3D" id="2.130.10.10">
    <property type="entry name" value="YVTN repeat-like/Quinoprotein amine dehydrogenase"/>
    <property type="match status" value="2"/>
</dbReference>
<keyword evidence="1 3" id="KW-0853">WD repeat</keyword>
<evidence type="ECO:0000256" key="1">
    <source>
        <dbReference type="ARBA" id="ARBA00022574"/>
    </source>
</evidence>
<dbReference type="PRINTS" id="PR00320">
    <property type="entry name" value="GPROTEINBRPT"/>
</dbReference>
<dbReference type="Proteomes" id="UP000092154">
    <property type="component" value="Unassembled WGS sequence"/>
</dbReference>
<dbReference type="InParanoid" id="A0A1B7N4X6"/>
<evidence type="ECO:0000313" key="4">
    <source>
        <dbReference type="EMBL" id="OAX39898.1"/>
    </source>
</evidence>
<keyword evidence="2" id="KW-0677">Repeat</keyword>
<dbReference type="InterPro" id="IPR001680">
    <property type="entry name" value="WD40_rpt"/>
</dbReference>
<dbReference type="InterPro" id="IPR020472">
    <property type="entry name" value="WD40_PAC1"/>
</dbReference>
<dbReference type="PROSITE" id="PS50294">
    <property type="entry name" value="WD_REPEATS_REGION"/>
    <property type="match status" value="3"/>
</dbReference>
<evidence type="ECO:0000256" key="3">
    <source>
        <dbReference type="PROSITE-ProRule" id="PRU00221"/>
    </source>
</evidence>
<protein>
    <submittedName>
        <fullName evidence="4">WD40 repeat-like protein</fullName>
    </submittedName>
</protein>
<dbReference type="PROSITE" id="PS50082">
    <property type="entry name" value="WD_REPEATS_2"/>
    <property type="match status" value="3"/>
</dbReference>
<evidence type="ECO:0000313" key="5">
    <source>
        <dbReference type="Proteomes" id="UP000092154"/>
    </source>
</evidence>
<feature type="repeat" description="WD" evidence="3">
    <location>
        <begin position="114"/>
        <end position="148"/>
    </location>
</feature>
<dbReference type="InterPro" id="IPR036322">
    <property type="entry name" value="WD40_repeat_dom_sf"/>
</dbReference>
<dbReference type="EMBL" id="KV448231">
    <property type="protein sequence ID" value="OAX39898.1"/>
    <property type="molecule type" value="Genomic_DNA"/>
</dbReference>
<dbReference type="PANTHER" id="PTHR19879">
    <property type="entry name" value="TRANSCRIPTION INITIATION FACTOR TFIID"/>
    <property type="match status" value="1"/>
</dbReference>
<name>A0A1B7N4X6_9AGAM</name>
<dbReference type="OrthoDB" id="2615105at2759"/>
<dbReference type="Pfam" id="PF00400">
    <property type="entry name" value="WD40"/>
    <property type="match status" value="4"/>
</dbReference>
<dbReference type="SUPFAM" id="SSF50978">
    <property type="entry name" value="WD40 repeat-like"/>
    <property type="match status" value="1"/>
</dbReference>
<dbReference type="STRING" id="1314800.A0A1B7N4X6"/>
<feature type="non-terminal residue" evidence="4">
    <location>
        <position position="227"/>
    </location>
</feature>
<dbReference type="InterPro" id="IPR019775">
    <property type="entry name" value="WD40_repeat_CS"/>
</dbReference>
<sequence length="227" mass="24865">MVRLWDVETEKVHDKWIGFTSVESVCWSADGEPVLSGFYGGTVRVWGVESCETPCQKLRGETNNVFGVVHLPDVRRIITCSHDDSLLLWDLESGERMGDAWQDDGDDGDDGLGVGRITLSPNGKTVASGSNNGTVRLWDVETKKVVARWTGDDGSDVISLCWSTDGEHVLTGYSEGMIRVWNIRSGNTILGPIKTGHKQLSVATYFDDKTNIATGGEAENAIKIWDS</sequence>
<dbReference type="SMART" id="SM00320">
    <property type="entry name" value="WD40"/>
    <property type="match status" value="5"/>
</dbReference>
<dbReference type="PANTHER" id="PTHR19879:SF9">
    <property type="entry name" value="TRANSCRIPTION INITIATION FACTOR TFIID SUBUNIT 5"/>
    <property type="match status" value="1"/>
</dbReference>
<feature type="repeat" description="WD" evidence="3">
    <location>
        <begin position="58"/>
        <end position="99"/>
    </location>
</feature>
<gene>
    <name evidence="4" type="ORF">K503DRAFT_715533</name>
</gene>
<dbReference type="PROSITE" id="PS00678">
    <property type="entry name" value="WD_REPEATS_1"/>
    <property type="match status" value="2"/>
</dbReference>
<feature type="repeat" description="WD" evidence="3">
    <location>
        <begin position="150"/>
        <end position="191"/>
    </location>
</feature>
<organism evidence="4 5">
    <name type="scientific">Rhizopogon vinicolor AM-OR11-026</name>
    <dbReference type="NCBI Taxonomy" id="1314800"/>
    <lineage>
        <taxon>Eukaryota</taxon>
        <taxon>Fungi</taxon>
        <taxon>Dikarya</taxon>
        <taxon>Basidiomycota</taxon>
        <taxon>Agaricomycotina</taxon>
        <taxon>Agaricomycetes</taxon>
        <taxon>Agaricomycetidae</taxon>
        <taxon>Boletales</taxon>
        <taxon>Suillineae</taxon>
        <taxon>Rhizopogonaceae</taxon>
        <taxon>Rhizopogon</taxon>
    </lineage>
</organism>